<protein>
    <submittedName>
        <fullName evidence="2">Uncharacterized protein</fullName>
    </submittedName>
</protein>
<proteinExistence type="predicted"/>
<reference evidence="2" key="1">
    <citation type="submission" date="2021-04" db="EMBL/GenBank/DDBJ databases">
        <authorList>
            <consortium name="Molecular Ecology Group"/>
        </authorList>
    </citation>
    <scope>NUCLEOTIDE SEQUENCE</scope>
</reference>
<dbReference type="EMBL" id="CAJHNH020003347">
    <property type="protein sequence ID" value="CAG5129092.1"/>
    <property type="molecule type" value="Genomic_DNA"/>
</dbReference>
<dbReference type="OrthoDB" id="6130004at2759"/>
<name>A0A8S3ZP99_9EUPU</name>
<organism evidence="2 3">
    <name type="scientific">Candidula unifasciata</name>
    <dbReference type="NCBI Taxonomy" id="100452"/>
    <lineage>
        <taxon>Eukaryota</taxon>
        <taxon>Metazoa</taxon>
        <taxon>Spiralia</taxon>
        <taxon>Lophotrochozoa</taxon>
        <taxon>Mollusca</taxon>
        <taxon>Gastropoda</taxon>
        <taxon>Heterobranchia</taxon>
        <taxon>Euthyneura</taxon>
        <taxon>Panpulmonata</taxon>
        <taxon>Eupulmonata</taxon>
        <taxon>Stylommatophora</taxon>
        <taxon>Helicina</taxon>
        <taxon>Helicoidea</taxon>
        <taxon>Geomitridae</taxon>
        <taxon>Candidula</taxon>
    </lineage>
</organism>
<accession>A0A8S3ZP99</accession>
<feature type="compositionally biased region" description="Polar residues" evidence="1">
    <location>
        <begin position="145"/>
        <end position="158"/>
    </location>
</feature>
<feature type="region of interest" description="Disordered" evidence="1">
    <location>
        <begin position="137"/>
        <end position="190"/>
    </location>
</feature>
<gene>
    <name evidence="2" type="ORF">CUNI_LOCUS14650</name>
</gene>
<evidence type="ECO:0000313" key="3">
    <source>
        <dbReference type="Proteomes" id="UP000678393"/>
    </source>
</evidence>
<keyword evidence="3" id="KW-1185">Reference proteome</keyword>
<evidence type="ECO:0000256" key="1">
    <source>
        <dbReference type="SAM" id="MobiDB-lite"/>
    </source>
</evidence>
<evidence type="ECO:0000313" key="2">
    <source>
        <dbReference type="EMBL" id="CAG5129092.1"/>
    </source>
</evidence>
<sequence>MADSRDLFLVCEPAWKKVPERIVRQHFLSVDDTKPPKASSDPGGLHICVIPEITITGEDETNSDCKAEASVSPLSTYFTRPRSNTCPEEMFQARKGRPPTPPPVDVQKIRNHSGKRFSFNFTSKDINVSFAHHRLSKVKEEKADQQQQRTSGTSNALSSVCEDSKDQYSSSKGCQNQTESISNTKDPLSKKTTCNKIISSSSFPCDLHGQLSSMSNECSSSKALNNNEILEASNQDDSIVSKCPT</sequence>
<dbReference type="Proteomes" id="UP000678393">
    <property type="component" value="Unassembled WGS sequence"/>
</dbReference>
<dbReference type="AlphaFoldDB" id="A0A8S3ZP99"/>
<feature type="compositionally biased region" description="Polar residues" evidence="1">
    <location>
        <begin position="167"/>
        <end position="190"/>
    </location>
</feature>
<comment type="caution">
    <text evidence="2">The sequence shown here is derived from an EMBL/GenBank/DDBJ whole genome shotgun (WGS) entry which is preliminary data.</text>
</comment>